<dbReference type="PANTHER" id="PTHR11941">
    <property type="entry name" value="ENOYL-COA HYDRATASE-RELATED"/>
    <property type="match status" value="1"/>
</dbReference>
<gene>
    <name evidence="2" type="ORF">LQ318_07890</name>
</gene>
<dbReference type="Gene3D" id="3.90.226.10">
    <property type="entry name" value="2-enoyl-CoA Hydratase, Chain A, domain 1"/>
    <property type="match status" value="1"/>
</dbReference>
<evidence type="ECO:0000256" key="1">
    <source>
        <dbReference type="ARBA" id="ARBA00023239"/>
    </source>
</evidence>
<keyword evidence="1" id="KW-0456">Lyase</keyword>
<keyword evidence="3" id="KW-1185">Reference proteome</keyword>
<sequence>MPNLKVEFKNNICQAVVNRPEKHNAVNFEVIEALEDLIGRIEKDEETRCLILKGAGSQSFISGGDLREFHTLKKAEDAKPMAQRMVSLLTRIEKLPCWTIASINGAAYGGGCEIMLAFDFRIASFDAVFGFTQSKFYLPPGWGGLTRLVERVGRSTALRWLGAAKVVNAKEALRYNLVDRLTDPKKLSGESWEWAEQLTRNDRAFIKNLKEQALQLAHARWKAIESELDSFAKFWESDLHHKRVQKFLDRKED</sequence>
<dbReference type="EMBL" id="JAJNDC010000002">
    <property type="protein sequence ID" value="MCW9712823.1"/>
    <property type="molecule type" value="Genomic_DNA"/>
</dbReference>
<organism evidence="2 3">
    <name type="scientific">Fodinibius salicampi</name>
    <dbReference type="NCBI Taxonomy" id="1920655"/>
    <lineage>
        <taxon>Bacteria</taxon>
        <taxon>Pseudomonadati</taxon>
        <taxon>Balneolota</taxon>
        <taxon>Balneolia</taxon>
        <taxon>Balneolales</taxon>
        <taxon>Balneolaceae</taxon>
        <taxon>Fodinibius</taxon>
    </lineage>
</organism>
<dbReference type="CDD" id="cd06558">
    <property type="entry name" value="crotonase-like"/>
    <property type="match status" value="1"/>
</dbReference>
<dbReference type="SUPFAM" id="SSF52096">
    <property type="entry name" value="ClpP/crotonase"/>
    <property type="match status" value="1"/>
</dbReference>
<reference evidence="2 3" key="1">
    <citation type="submission" date="2021-11" db="EMBL/GenBank/DDBJ databases">
        <title>Aliifidinibius sp. nov., a new bacterium isolated from saline soil.</title>
        <authorList>
            <person name="Galisteo C."/>
            <person name="De La Haba R."/>
            <person name="Sanchez-Porro C."/>
            <person name="Ventosa A."/>
        </authorList>
    </citation>
    <scope>NUCLEOTIDE SEQUENCE [LARGE SCALE GENOMIC DNA]</scope>
    <source>
        <strain evidence="2 3">KACC 190600</strain>
    </source>
</reference>
<dbReference type="PANTHER" id="PTHR11941:SF27">
    <property type="entry name" value="ETHYLMALONYL-COA DECARBOXYLASE"/>
    <property type="match status" value="1"/>
</dbReference>
<protein>
    <submittedName>
        <fullName evidence="2">Enoyl-CoA hydratase/isomerase family protein</fullName>
    </submittedName>
</protein>
<name>A0ABT3PY86_9BACT</name>
<dbReference type="Pfam" id="PF00378">
    <property type="entry name" value="ECH_1"/>
    <property type="match status" value="1"/>
</dbReference>
<evidence type="ECO:0000313" key="2">
    <source>
        <dbReference type="EMBL" id="MCW9712823.1"/>
    </source>
</evidence>
<dbReference type="InterPro" id="IPR001753">
    <property type="entry name" value="Enoyl-CoA_hydra/iso"/>
</dbReference>
<dbReference type="Proteomes" id="UP001207337">
    <property type="component" value="Unassembled WGS sequence"/>
</dbReference>
<evidence type="ECO:0000313" key="3">
    <source>
        <dbReference type="Proteomes" id="UP001207337"/>
    </source>
</evidence>
<accession>A0ABT3PY86</accession>
<comment type="caution">
    <text evidence="2">The sequence shown here is derived from an EMBL/GenBank/DDBJ whole genome shotgun (WGS) entry which is preliminary data.</text>
</comment>
<dbReference type="RefSeq" id="WP_265789089.1">
    <property type="nucleotide sequence ID" value="NZ_BAABRS010000002.1"/>
</dbReference>
<dbReference type="InterPro" id="IPR029045">
    <property type="entry name" value="ClpP/crotonase-like_dom_sf"/>
</dbReference>
<proteinExistence type="predicted"/>